<reference evidence="1" key="1">
    <citation type="submission" date="2020-10" db="EMBL/GenBank/DDBJ databases">
        <authorList>
            <person name="Han B."/>
            <person name="Lu T."/>
            <person name="Zhao Q."/>
            <person name="Huang X."/>
            <person name="Zhao Y."/>
        </authorList>
    </citation>
    <scope>NUCLEOTIDE SEQUENCE</scope>
</reference>
<dbReference type="PANTHER" id="PTHR33377">
    <property type="entry name" value="OS10G0134700 PROTEIN-RELATED"/>
    <property type="match status" value="1"/>
</dbReference>
<dbReference type="PANTHER" id="PTHR33377:SF74">
    <property type="entry name" value="OS07G0121000 PROTEIN"/>
    <property type="match status" value="1"/>
</dbReference>
<accession>A0A811NAH1</accession>
<keyword evidence="2" id="KW-1185">Reference proteome</keyword>
<evidence type="ECO:0008006" key="3">
    <source>
        <dbReference type="Google" id="ProtNLM"/>
    </source>
</evidence>
<dbReference type="EMBL" id="CAJGYO010000003">
    <property type="protein sequence ID" value="CAD6220441.1"/>
    <property type="molecule type" value="Genomic_DNA"/>
</dbReference>
<evidence type="ECO:0000313" key="2">
    <source>
        <dbReference type="Proteomes" id="UP000604825"/>
    </source>
</evidence>
<sequence>MAEMVSSAVIQETVSQILSGLVQKYEEKEESNVNRNLERLQMARIWLEAALDISDKWQVTDASLLRWHKKLKRAAQECDDTLHKCKQRIVEGEQMEQEVRKSSFPTRVAHATKSFISSAFSDKSSAIAVTESKGQQCLHSDVTSEQLEKVMLQLAIYHFQRNAEATVYQMLWKYEHNTAYIQVEKASLKMQSTGKLIWGSGKGKISRGQVQTYVIPHFVNMWVAQAPLWLQGLIGNWVLNESPEIVNHGAVWIHNRREQ</sequence>
<gene>
    <name evidence="1" type="ORF">NCGR_LOCUS13906</name>
</gene>
<proteinExistence type="predicted"/>
<dbReference type="Proteomes" id="UP000604825">
    <property type="component" value="Unassembled WGS sequence"/>
</dbReference>
<comment type="caution">
    <text evidence="1">The sequence shown here is derived from an EMBL/GenBank/DDBJ whole genome shotgun (WGS) entry which is preliminary data.</text>
</comment>
<organism evidence="1 2">
    <name type="scientific">Miscanthus lutarioriparius</name>
    <dbReference type="NCBI Taxonomy" id="422564"/>
    <lineage>
        <taxon>Eukaryota</taxon>
        <taxon>Viridiplantae</taxon>
        <taxon>Streptophyta</taxon>
        <taxon>Embryophyta</taxon>
        <taxon>Tracheophyta</taxon>
        <taxon>Spermatophyta</taxon>
        <taxon>Magnoliopsida</taxon>
        <taxon>Liliopsida</taxon>
        <taxon>Poales</taxon>
        <taxon>Poaceae</taxon>
        <taxon>PACMAD clade</taxon>
        <taxon>Panicoideae</taxon>
        <taxon>Andropogonodae</taxon>
        <taxon>Andropogoneae</taxon>
        <taxon>Saccharinae</taxon>
        <taxon>Miscanthus</taxon>
    </lineage>
</organism>
<evidence type="ECO:0000313" key="1">
    <source>
        <dbReference type="EMBL" id="CAD6220441.1"/>
    </source>
</evidence>
<protein>
    <recommendedName>
        <fullName evidence="3">Rx N-terminal domain-containing protein</fullName>
    </recommendedName>
</protein>
<name>A0A811NAH1_9POAL</name>
<dbReference type="AlphaFoldDB" id="A0A811NAH1"/>
<dbReference type="OrthoDB" id="690886at2759"/>